<dbReference type="InParanoid" id="D8T5Q3"/>
<dbReference type="EMBL" id="GL377678">
    <property type="protein sequence ID" value="EFJ07944.1"/>
    <property type="molecule type" value="Genomic_DNA"/>
</dbReference>
<dbReference type="KEGG" id="smo:SELMODRAFT_429298"/>
<sequence>MAWGKSMQQLLSGSLEFVPPGSAPPKFDVCTNLLRLAMRLERKKWRGIDTLSCALKLLLFHLQASEDITSPHKVWIDFNVASLIVKPCFDEREKQIEFNEKKGLQCYAMLMDKAIFLLLTMNQNALNALQTSIPKLK</sequence>
<accession>D8T5Q3</accession>
<keyword evidence="2" id="KW-1185">Reference proteome</keyword>
<dbReference type="AlphaFoldDB" id="D8T5Q3"/>
<evidence type="ECO:0000313" key="1">
    <source>
        <dbReference type="EMBL" id="EFJ07944.1"/>
    </source>
</evidence>
<proteinExistence type="predicted"/>
<dbReference type="HOGENOM" id="CLU_1868677_0_0_1"/>
<name>D8T5Q3_SELML</name>
<reference evidence="1 2" key="1">
    <citation type="journal article" date="2011" name="Science">
        <title>The Selaginella genome identifies genetic changes associated with the evolution of vascular plants.</title>
        <authorList>
            <person name="Banks J.A."/>
            <person name="Nishiyama T."/>
            <person name="Hasebe M."/>
            <person name="Bowman J.L."/>
            <person name="Gribskov M."/>
            <person name="dePamphilis C."/>
            <person name="Albert V.A."/>
            <person name="Aono N."/>
            <person name="Aoyama T."/>
            <person name="Ambrose B.A."/>
            <person name="Ashton N.W."/>
            <person name="Axtell M.J."/>
            <person name="Barker E."/>
            <person name="Barker M.S."/>
            <person name="Bennetzen J.L."/>
            <person name="Bonawitz N.D."/>
            <person name="Chapple C."/>
            <person name="Cheng C."/>
            <person name="Correa L.G."/>
            <person name="Dacre M."/>
            <person name="DeBarry J."/>
            <person name="Dreyer I."/>
            <person name="Elias M."/>
            <person name="Engstrom E.M."/>
            <person name="Estelle M."/>
            <person name="Feng L."/>
            <person name="Finet C."/>
            <person name="Floyd S.K."/>
            <person name="Frommer W.B."/>
            <person name="Fujita T."/>
            <person name="Gramzow L."/>
            <person name="Gutensohn M."/>
            <person name="Harholt J."/>
            <person name="Hattori M."/>
            <person name="Heyl A."/>
            <person name="Hirai T."/>
            <person name="Hiwatashi Y."/>
            <person name="Ishikawa M."/>
            <person name="Iwata M."/>
            <person name="Karol K.G."/>
            <person name="Koehler B."/>
            <person name="Kolukisaoglu U."/>
            <person name="Kubo M."/>
            <person name="Kurata T."/>
            <person name="Lalonde S."/>
            <person name="Li K."/>
            <person name="Li Y."/>
            <person name="Litt A."/>
            <person name="Lyons E."/>
            <person name="Manning G."/>
            <person name="Maruyama T."/>
            <person name="Michael T.P."/>
            <person name="Mikami K."/>
            <person name="Miyazaki S."/>
            <person name="Morinaga S."/>
            <person name="Murata T."/>
            <person name="Mueller-Roeber B."/>
            <person name="Nelson D.R."/>
            <person name="Obara M."/>
            <person name="Oguri Y."/>
            <person name="Olmstead R.G."/>
            <person name="Onodera N."/>
            <person name="Petersen B.L."/>
            <person name="Pils B."/>
            <person name="Prigge M."/>
            <person name="Rensing S.A."/>
            <person name="Riano-Pachon D.M."/>
            <person name="Roberts A.W."/>
            <person name="Sato Y."/>
            <person name="Scheller H.V."/>
            <person name="Schulz B."/>
            <person name="Schulz C."/>
            <person name="Shakirov E.V."/>
            <person name="Shibagaki N."/>
            <person name="Shinohara N."/>
            <person name="Shippen D.E."/>
            <person name="Soerensen I."/>
            <person name="Sotooka R."/>
            <person name="Sugimoto N."/>
            <person name="Sugita M."/>
            <person name="Sumikawa N."/>
            <person name="Tanurdzic M."/>
            <person name="Theissen G."/>
            <person name="Ulvskov P."/>
            <person name="Wakazuki S."/>
            <person name="Weng J.K."/>
            <person name="Willats W.W."/>
            <person name="Wipf D."/>
            <person name="Wolf P.G."/>
            <person name="Yang L."/>
            <person name="Zimmer A.D."/>
            <person name="Zhu Q."/>
            <person name="Mitros T."/>
            <person name="Hellsten U."/>
            <person name="Loque D."/>
            <person name="Otillar R."/>
            <person name="Salamov A."/>
            <person name="Schmutz J."/>
            <person name="Shapiro H."/>
            <person name="Lindquist E."/>
            <person name="Lucas S."/>
            <person name="Rokhsar D."/>
            <person name="Grigoriev I.V."/>
        </authorList>
    </citation>
    <scope>NUCLEOTIDE SEQUENCE [LARGE SCALE GENOMIC DNA]</scope>
</reference>
<organism evidence="2">
    <name type="scientific">Selaginella moellendorffii</name>
    <name type="common">Spikemoss</name>
    <dbReference type="NCBI Taxonomy" id="88036"/>
    <lineage>
        <taxon>Eukaryota</taxon>
        <taxon>Viridiplantae</taxon>
        <taxon>Streptophyta</taxon>
        <taxon>Embryophyta</taxon>
        <taxon>Tracheophyta</taxon>
        <taxon>Lycopodiopsida</taxon>
        <taxon>Selaginellales</taxon>
        <taxon>Selaginellaceae</taxon>
        <taxon>Selaginella</taxon>
    </lineage>
</organism>
<protein>
    <submittedName>
        <fullName evidence="1">Uncharacterized protein</fullName>
    </submittedName>
</protein>
<dbReference type="Proteomes" id="UP000001514">
    <property type="component" value="Unassembled WGS sequence"/>
</dbReference>
<gene>
    <name evidence="1" type="ORF">SELMODRAFT_429298</name>
</gene>
<evidence type="ECO:0000313" key="2">
    <source>
        <dbReference type="Proteomes" id="UP000001514"/>
    </source>
</evidence>
<dbReference type="Gramene" id="EFJ07944">
    <property type="protein sequence ID" value="EFJ07944"/>
    <property type="gene ID" value="SELMODRAFT_429298"/>
</dbReference>